<gene>
    <name evidence="2" type="ORF">PQJ73_11145</name>
</gene>
<evidence type="ECO:0000256" key="1">
    <source>
        <dbReference type="SAM" id="MobiDB-lite"/>
    </source>
</evidence>
<reference evidence="2" key="2">
    <citation type="submission" date="2023-02" db="EMBL/GenBank/DDBJ databases">
        <authorList>
            <person name="Rayyan A."/>
            <person name="Meyer T."/>
            <person name="Kyndt J.A."/>
        </authorList>
    </citation>
    <scope>NUCLEOTIDE SEQUENCE</scope>
    <source>
        <strain evidence="2">DSM 9987</strain>
    </source>
</reference>
<dbReference type="Gene3D" id="3.40.50.300">
    <property type="entry name" value="P-loop containing nucleotide triphosphate hydrolases"/>
    <property type="match status" value="1"/>
</dbReference>
<protein>
    <recommendedName>
        <fullName evidence="4">Sulfotransferase family protein</fullName>
    </recommendedName>
</protein>
<comment type="caution">
    <text evidence="2">The sequence shown here is derived from an EMBL/GenBank/DDBJ whole genome shotgun (WGS) entry which is preliminary data.</text>
</comment>
<evidence type="ECO:0000313" key="3">
    <source>
        <dbReference type="Proteomes" id="UP001165652"/>
    </source>
</evidence>
<dbReference type="RefSeq" id="WP_272777082.1">
    <property type="nucleotide sequence ID" value="NZ_JAQQLI010000014.1"/>
</dbReference>
<dbReference type="PANTHER" id="PTHR32301:SF6">
    <property type="entry name" value="GOLVESIN-RELATED"/>
    <property type="match status" value="1"/>
</dbReference>
<proteinExistence type="predicted"/>
<dbReference type="InterPro" id="IPR053259">
    <property type="entry name" value="Golvesin-related_Golgi"/>
</dbReference>
<keyword evidence="3" id="KW-1185">Reference proteome</keyword>
<sequence>MPTRYYFFHIPKTAGTSVTAWLEQCGRFTVFPEHLWSRLLAWPRAELADYDLFRGHFYRGLHRYLDVPLTPFVFLRNPIDRSISHWEHIRRSPDHYFHDRVVAQGSFRAFLEDETTRRVIENYQVRSLCNAVDPVALDARLPARRGVHDLERALETADLGFDDRTALAVAQDYLTRCCVVGITERMEDSLARLAGVLQVSPPERAPSLNVATGRQIDALTLSAEDLAALAPLIEVDWALYHQALHRFDAALRMPGRADAGDHGDHPSPGDGGGAETSSAQPGRVARWVSRVRGTP</sequence>
<feature type="compositionally biased region" description="Basic and acidic residues" evidence="1">
    <location>
        <begin position="258"/>
        <end position="267"/>
    </location>
</feature>
<evidence type="ECO:0000313" key="2">
    <source>
        <dbReference type="EMBL" id="MDC7786237.1"/>
    </source>
</evidence>
<dbReference type="EMBL" id="JAQQLI010000014">
    <property type="protein sequence ID" value="MDC7786237.1"/>
    <property type="molecule type" value="Genomic_DNA"/>
</dbReference>
<dbReference type="SUPFAM" id="SSF52540">
    <property type="entry name" value="P-loop containing nucleoside triphosphate hydrolases"/>
    <property type="match status" value="1"/>
</dbReference>
<dbReference type="InterPro" id="IPR027417">
    <property type="entry name" value="P-loop_NTPase"/>
</dbReference>
<feature type="region of interest" description="Disordered" evidence="1">
    <location>
        <begin position="255"/>
        <end position="295"/>
    </location>
</feature>
<name>A0ABT5J9F5_RHOTP</name>
<dbReference type="PANTHER" id="PTHR32301">
    <property type="entry name" value="COUNTIN RECEPTOR CNR3-RELATED"/>
    <property type="match status" value="1"/>
</dbReference>
<organism evidence="2 3">
    <name type="scientific">Rhodoplanes tepidamans</name>
    <name type="common">Rhodoplanes cryptolactis</name>
    <dbReference type="NCBI Taxonomy" id="200616"/>
    <lineage>
        <taxon>Bacteria</taxon>
        <taxon>Pseudomonadati</taxon>
        <taxon>Pseudomonadota</taxon>
        <taxon>Alphaproteobacteria</taxon>
        <taxon>Hyphomicrobiales</taxon>
        <taxon>Nitrobacteraceae</taxon>
        <taxon>Rhodoplanes</taxon>
    </lineage>
</organism>
<accession>A0ABT5J9F5</accession>
<dbReference type="Proteomes" id="UP001165652">
    <property type="component" value="Unassembled WGS sequence"/>
</dbReference>
<reference evidence="2" key="1">
    <citation type="journal article" date="2023" name="Microbiol Resour">
        <title>Genome Sequences of Rhodoplanes serenus and Two Thermotolerant Strains, Rhodoplanes tepidamans and 'Rhodoplanes cryptolactis,' Further Refine the Genus.</title>
        <authorList>
            <person name="Rayyan A.A."/>
            <person name="Kyndt J.A."/>
        </authorList>
    </citation>
    <scope>NUCLEOTIDE SEQUENCE</scope>
    <source>
        <strain evidence="2">DSM 9987</strain>
    </source>
</reference>
<evidence type="ECO:0008006" key="4">
    <source>
        <dbReference type="Google" id="ProtNLM"/>
    </source>
</evidence>